<feature type="compositionally biased region" description="Low complexity" evidence="12">
    <location>
        <begin position="2118"/>
        <end position="2131"/>
    </location>
</feature>
<comment type="similarity">
    <text evidence="11">Belongs to the sidekick family.</text>
</comment>
<feature type="domain" description="Fibronectin type-III" evidence="15">
    <location>
        <begin position="1741"/>
        <end position="1843"/>
    </location>
</feature>
<feature type="domain" description="Fibronectin type-III" evidence="15">
    <location>
        <begin position="1430"/>
        <end position="1529"/>
    </location>
</feature>
<evidence type="ECO:0000256" key="9">
    <source>
        <dbReference type="ARBA" id="ARBA00023180"/>
    </source>
</evidence>
<dbReference type="InterPro" id="IPR036116">
    <property type="entry name" value="FN3_sf"/>
</dbReference>
<feature type="region of interest" description="Disordered" evidence="12">
    <location>
        <begin position="2067"/>
        <end position="2184"/>
    </location>
</feature>
<evidence type="ECO:0000259" key="15">
    <source>
        <dbReference type="PROSITE" id="PS50853"/>
    </source>
</evidence>
<dbReference type="InterPro" id="IPR013098">
    <property type="entry name" value="Ig_I-set"/>
</dbReference>
<feature type="domain" description="Ig-like" evidence="14">
    <location>
        <begin position="391"/>
        <end position="478"/>
    </location>
</feature>
<evidence type="ECO:0000256" key="11">
    <source>
        <dbReference type="ARBA" id="ARBA00061621"/>
    </source>
</evidence>
<evidence type="ECO:0008006" key="18">
    <source>
        <dbReference type="Google" id="ProtNLM"/>
    </source>
</evidence>
<feature type="domain" description="Fibronectin type-III" evidence="15">
    <location>
        <begin position="715"/>
        <end position="836"/>
    </location>
</feature>
<keyword evidence="10" id="KW-0393">Immunoglobulin domain</keyword>
<keyword evidence="2 13" id="KW-0812">Transmembrane</keyword>
<dbReference type="Gene3D" id="2.60.40.10">
    <property type="entry name" value="Immunoglobulins"/>
    <property type="match status" value="16"/>
</dbReference>
<comment type="caution">
    <text evidence="16">The sequence shown here is derived from an EMBL/GenBank/DDBJ whole genome shotgun (WGS) entry which is preliminary data.</text>
</comment>
<evidence type="ECO:0000256" key="7">
    <source>
        <dbReference type="ARBA" id="ARBA00023136"/>
    </source>
</evidence>
<dbReference type="GO" id="GO:0031430">
    <property type="term" value="C:M band"/>
    <property type="evidence" value="ECO:0007669"/>
    <property type="project" value="TreeGrafter"/>
</dbReference>
<dbReference type="FunFam" id="2.60.40.10:FF:000032">
    <property type="entry name" value="palladin isoform X1"/>
    <property type="match status" value="1"/>
</dbReference>
<feature type="domain" description="Fibronectin type-III" evidence="15">
    <location>
        <begin position="1329"/>
        <end position="1425"/>
    </location>
</feature>
<feature type="transmembrane region" description="Helical" evidence="13">
    <location>
        <begin position="1862"/>
        <end position="1884"/>
    </location>
</feature>
<feature type="compositionally biased region" description="Low complexity" evidence="12">
    <location>
        <begin position="2069"/>
        <end position="2080"/>
    </location>
</feature>
<dbReference type="PANTHER" id="PTHR13817:SF166">
    <property type="entry name" value="NEURONAL IGCAM-RELATED"/>
    <property type="match status" value="1"/>
</dbReference>
<dbReference type="InterPro" id="IPR050964">
    <property type="entry name" value="Striated_Muscle_Regulatory"/>
</dbReference>
<feature type="domain" description="Fibronectin type-III" evidence="15">
    <location>
        <begin position="1647"/>
        <end position="1739"/>
    </location>
</feature>
<evidence type="ECO:0000256" key="6">
    <source>
        <dbReference type="ARBA" id="ARBA00022989"/>
    </source>
</evidence>
<feature type="region of interest" description="Disordered" evidence="12">
    <location>
        <begin position="1975"/>
        <end position="2032"/>
    </location>
</feature>
<organism evidence="16 17">
    <name type="scientific">Blomia tropicalis</name>
    <name type="common">Mite</name>
    <dbReference type="NCBI Taxonomy" id="40697"/>
    <lineage>
        <taxon>Eukaryota</taxon>
        <taxon>Metazoa</taxon>
        <taxon>Ecdysozoa</taxon>
        <taxon>Arthropoda</taxon>
        <taxon>Chelicerata</taxon>
        <taxon>Arachnida</taxon>
        <taxon>Acari</taxon>
        <taxon>Acariformes</taxon>
        <taxon>Sarcoptiformes</taxon>
        <taxon>Astigmata</taxon>
        <taxon>Glycyphagoidea</taxon>
        <taxon>Echimyopodidae</taxon>
        <taxon>Blomia</taxon>
    </lineage>
</organism>
<dbReference type="InterPro" id="IPR003598">
    <property type="entry name" value="Ig_sub2"/>
</dbReference>
<dbReference type="PRINTS" id="PR00014">
    <property type="entry name" value="FNTYPEIII"/>
</dbReference>
<dbReference type="SUPFAM" id="SSF48726">
    <property type="entry name" value="Immunoglobulin"/>
    <property type="match status" value="2"/>
</dbReference>
<dbReference type="PROSITE" id="PS50835">
    <property type="entry name" value="IG_LIKE"/>
    <property type="match status" value="2"/>
</dbReference>
<evidence type="ECO:0000256" key="8">
    <source>
        <dbReference type="ARBA" id="ARBA00023157"/>
    </source>
</evidence>
<evidence type="ECO:0000256" key="5">
    <source>
        <dbReference type="ARBA" id="ARBA00022889"/>
    </source>
</evidence>
<feature type="domain" description="Fibronectin type-III" evidence="15">
    <location>
        <begin position="1230"/>
        <end position="1326"/>
    </location>
</feature>
<dbReference type="GO" id="GO:0016020">
    <property type="term" value="C:membrane"/>
    <property type="evidence" value="ECO:0007669"/>
    <property type="project" value="UniProtKB-SubCell"/>
</dbReference>
<dbReference type="InterPro" id="IPR003961">
    <property type="entry name" value="FN3_dom"/>
</dbReference>
<feature type="region of interest" description="Disordered" evidence="12">
    <location>
        <begin position="1934"/>
        <end position="1958"/>
    </location>
</feature>
<feature type="domain" description="Fibronectin type-III" evidence="15">
    <location>
        <begin position="1126"/>
        <end position="1226"/>
    </location>
</feature>
<keyword evidence="3" id="KW-0732">Signal</keyword>
<feature type="domain" description="Fibronectin type-III" evidence="15">
    <location>
        <begin position="485"/>
        <end position="606"/>
    </location>
</feature>
<feature type="transmembrane region" description="Helical" evidence="13">
    <location>
        <begin position="44"/>
        <end position="65"/>
    </location>
</feature>
<dbReference type="EMBL" id="JAPWDV010000002">
    <property type="protein sequence ID" value="KAJ6219706.1"/>
    <property type="molecule type" value="Genomic_DNA"/>
</dbReference>
<dbReference type="SMART" id="SM00060">
    <property type="entry name" value="FN3"/>
    <property type="match status" value="15"/>
</dbReference>
<feature type="domain" description="Fibronectin type-III" evidence="15">
    <location>
        <begin position="67"/>
        <end position="161"/>
    </location>
</feature>
<feature type="compositionally biased region" description="Polar residues" evidence="12">
    <location>
        <begin position="2132"/>
        <end position="2144"/>
    </location>
</feature>
<dbReference type="GO" id="GO:0007155">
    <property type="term" value="P:cell adhesion"/>
    <property type="evidence" value="ECO:0007669"/>
    <property type="project" value="UniProtKB-KW"/>
</dbReference>
<evidence type="ECO:0000256" key="13">
    <source>
        <dbReference type="SAM" id="Phobius"/>
    </source>
</evidence>
<keyword evidence="8" id="KW-1015">Disulfide bond</keyword>
<dbReference type="FunFam" id="2.60.40.10:FF:000093">
    <property type="entry name" value="Down syndrome cell adhesion molecule, isoform B"/>
    <property type="match status" value="1"/>
</dbReference>
<evidence type="ECO:0000259" key="14">
    <source>
        <dbReference type="PROSITE" id="PS50835"/>
    </source>
</evidence>
<protein>
    <recommendedName>
        <fullName evidence="18">Sidekick</fullName>
    </recommendedName>
</protein>
<feature type="domain" description="Ig-like" evidence="14">
    <location>
        <begin position="291"/>
        <end position="386"/>
    </location>
</feature>
<comment type="subcellular location">
    <subcellularLocation>
        <location evidence="1">Membrane</location>
        <topology evidence="1">Single-pass type I membrane protein</topology>
    </subcellularLocation>
</comment>
<keyword evidence="7 13" id="KW-0472">Membrane</keyword>
<evidence type="ECO:0000256" key="2">
    <source>
        <dbReference type="ARBA" id="ARBA00022692"/>
    </source>
</evidence>
<dbReference type="SUPFAM" id="SSF49265">
    <property type="entry name" value="Fibronectin type III"/>
    <property type="match status" value="8"/>
</dbReference>
<evidence type="ECO:0000256" key="3">
    <source>
        <dbReference type="ARBA" id="ARBA00022729"/>
    </source>
</evidence>
<feature type="domain" description="Fibronectin type-III" evidence="15">
    <location>
        <begin position="840"/>
        <end position="934"/>
    </location>
</feature>
<feature type="domain" description="Fibronectin type-III" evidence="15">
    <location>
        <begin position="162"/>
        <end position="258"/>
    </location>
</feature>
<evidence type="ECO:0000313" key="17">
    <source>
        <dbReference type="Proteomes" id="UP001142055"/>
    </source>
</evidence>
<dbReference type="InterPro" id="IPR013783">
    <property type="entry name" value="Ig-like_fold"/>
</dbReference>
<dbReference type="InterPro" id="IPR007110">
    <property type="entry name" value="Ig-like_dom"/>
</dbReference>
<dbReference type="InterPro" id="IPR003599">
    <property type="entry name" value="Ig_sub"/>
</dbReference>
<keyword evidence="5" id="KW-0130">Cell adhesion</keyword>
<keyword evidence="6 13" id="KW-1133">Transmembrane helix</keyword>
<dbReference type="GO" id="GO:0045214">
    <property type="term" value="P:sarcomere organization"/>
    <property type="evidence" value="ECO:0007669"/>
    <property type="project" value="TreeGrafter"/>
</dbReference>
<dbReference type="Pfam" id="PF00041">
    <property type="entry name" value="fn3"/>
    <property type="match status" value="14"/>
</dbReference>
<dbReference type="CDD" id="cd00063">
    <property type="entry name" value="FN3"/>
    <property type="match status" value="15"/>
</dbReference>
<evidence type="ECO:0000313" key="16">
    <source>
        <dbReference type="EMBL" id="KAJ6219706.1"/>
    </source>
</evidence>
<dbReference type="SMART" id="SM00408">
    <property type="entry name" value="IGc2"/>
    <property type="match status" value="2"/>
</dbReference>
<dbReference type="SMART" id="SM00409">
    <property type="entry name" value="IG"/>
    <property type="match status" value="2"/>
</dbReference>
<keyword evidence="17" id="KW-1185">Reference proteome</keyword>
<evidence type="ECO:0000256" key="10">
    <source>
        <dbReference type="ARBA" id="ARBA00023319"/>
    </source>
</evidence>
<evidence type="ECO:0000256" key="1">
    <source>
        <dbReference type="ARBA" id="ARBA00004479"/>
    </source>
</evidence>
<proteinExistence type="inferred from homology"/>
<feature type="domain" description="Fibronectin type-III" evidence="15">
    <location>
        <begin position="1019"/>
        <end position="1121"/>
    </location>
</feature>
<feature type="domain" description="Fibronectin type-III" evidence="15">
    <location>
        <begin position="1534"/>
        <end position="1643"/>
    </location>
</feature>
<keyword evidence="9" id="KW-0325">Glycoprotein</keyword>
<feature type="domain" description="Fibronectin type-III" evidence="15">
    <location>
        <begin position="612"/>
        <end position="710"/>
    </location>
</feature>
<dbReference type="Pfam" id="PF07679">
    <property type="entry name" value="I-set"/>
    <property type="match status" value="2"/>
</dbReference>
<evidence type="ECO:0000256" key="4">
    <source>
        <dbReference type="ARBA" id="ARBA00022737"/>
    </source>
</evidence>
<accession>A0A9Q0M5D8</accession>
<dbReference type="PANTHER" id="PTHR13817">
    <property type="entry name" value="TITIN"/>
    <property type="match status" value="1"/>
</dbReference>
<dbReference type="PROSITE" id="PS50853">
    <property type="entry name" value="FN3"/>
    <property type="match status" value="14"/>
</dbReference>
<reference evidence="16" key="1">
    <citation type="submission" date="2022-12" db="EMBL/GenBank/DDBJ databases">
        <title>Genome assemblies of Blomia tropicalis.</title>
        <authorList>
            <person name="Cui Y."/>
        </authorList>
    </citation>
    <scope>NUCLEOTIDE SEQUENCE</scope>
    <source>
        <tissue evidence="16">Adult mites</tissue>
    </source>
</reference>
<sequence length="2207" mass="243793">MKLRDIDKGKRRTSRRTSNNGDWLDIRYGRHSVFYHHHINVTTACWLLLLFILLQCTFSPVWAVVQPPTDLTVKVDSGKEVKVDWNPPTEGHFDSFKITIEPLSSQDDSGIRTIKIRVHDATPVAIRDLTPGASYEVRLHTIYRYEESKSYLRTNFTTIPSMPSPPLIWYRNETSLLVRIPNPTSESIFDHFRVTINPPDSDNSIQVIERPETVKAMVAFHGLIPGKPYNITVQSISLGKISEPSSTIFRTVPFTPSTGNFADSAAINYFEAPPSSFVASSSMFTPGHTVPIFTNGGPPPDLTFQDGRDAEIQCEATGSPYPDVDWYYSRSANREKGRKLELNSAKYGVNAHGALSITQLEKGDEGYYTCIRTNSAGKINGTTKMSVIVRTQIDQPPVDSKVILSSTAELQCRVRHDPSIQVNILWTFNKRNLTSSSRIKMASDGTLRIEQVRNTDVGLYTCRVDSIGGSEKRSARLDVIELPHPPSNVLAELNVNGGLVNVSWQVPFDGNSPITKYIVQMRTVSTSESGKVNENSGSASPSTDDELVYGVNTWTTAKMNISASQNFVLITNLQPATTYQFRVSAVNSVGEGQPSSPSMPPITLPAQPPNASPIGVVGGPRSSTAITIQWQQPPPESHNGQLLGYIVRYKLAGYAEHTPWYTYNVTNSAQMSCLLEDLIVWQNYQIQVAAYNEMGVGVYSQSLYVRTKEGKPASAVRALEADAINSTAIRVTWMPPDPQLINGINQGYKVQAWISKNVSHTTKSEDFDTNSLYRNLPLHPAREIVVPPSPFQDGQQNAIIDGLEPYTTYDITALCFTSAGDGPKSEPPQVVTTKQDLPLEVAFLKFRDILDKSVRVIWGKPKRVNGKLLAYTLRYNTVGADNNIPIVLNLTATENQTTIYNLKPQTAYTFEINAWTDVGPGPVVTSTIQSSVPPVLPVAPTHLAISNIGPFSVVLQFTPGFNGNASISKWIDDAITVHNLRPYTEYRLRLTPVNVVGRSLVPSGSSPPFQTLQALPAGPPSNVTVRTVSATALRVRWTPLPPESWHGHPRGYNITWRELDNDGDPLPDSPLRTYILADYHSHSYLITSLNEFTNYRIQVFALNDLGTSTGSHSILQRTNEATPSSGPETITAYPTSSTTVVVEWGKIPVADRNGIIQGYKVRYSALKAGAGLVESAQYKIIENNSSHTTTLTELKKYTKYQISVCGFTHVGDGVYSTSVSEQTFQDVPGPPSNVTFPDVTLTTARIRWDIPEEPNGEILAYRVSYRLSDENDRRATTREFLSSDRTYRFLDLRPETYNIFEVTAKTSEGWGKAAKVIVYTTNTRELPSPPSQPLISVSQISSRQVTISWTPGRDGFAPLRYYTVQISSQGSHWWTYPNKIDPTLRSYTVTNLKPFTTYQFRLKATNDIGDSGWSSESPITRTLPAPPDTVPQNVIVSPYTPTSVLVKWHPIEDWNGDEMGAGYRIQYCLLTQQGVSTTCPSSIVRGKNRTRVTVENLERDQHYEIRVLPFNGQGDGPSTKSKVVYVGEAVPTGEPLDITTESLSSTELKVSWKPPEHSKQNGQIMGYKIFYWVQSPNTSDDKRKPNNQPTQSRELMEIVPDTLESFILLDLLKWTNYSIQISAFNPAGDGPRSKAIIVQTKEDQPGEVGKLQFDEITMSQVKVSWKPPAEPNGVLLGYYITYETLMGDFSKQVKQKINDSYLMVSGLRERVTYTFKVRAENSVGLGPEKIGNVTTGPQAGSPAAPFEVISMQTLTSVKLKWKNPDYREPLSGYIIEANNLNKKSALEWQPIASLRNGRQDRYELSFTQLSPSSQYTFRIMAVNKVGVSEPAYPNKVYGGTAIISTPSHLELRARMPYYRESWFVILCVCLSVIITIMVVAFLCVRNKTYKYKKEAIKNSNGSQDRLSELGFGLDDNLEPTNAFPLEFEMRSTGSAGMSLTGQRNDRNRATLQRNRVNNNASTNIINTAAIAAQAKLPPRPCPGSFSYSDEDDDQDENIKAGGFYESSGNDSLTEKPSELSSTGPDSESDDHDDLVAANQFVNHYANVNDTLRKGGISWKKQAKPYIVPTSSQQSLTTNSTYRPLPYPAGMPSTSAGPGMSGSHYSLSQAGPSHMHGGSNSSNNNNNNNSNNKPIFTSTSTSSINKAGFPTRPAPPAPPPPSYRSAINVSEDSSEVDSPSVSNLNGGRIIVNNMAGSRAPLPGFSSFV</sequence>
<evidence type="ECO:0000256" key="12">
    <source>
        <dbReference type="SAM" id="MobiDB-lite"/>
    </source>
</evidence>
<feature type="compositionally biased region" description="Pro residues" evidence="12">
    <location>
        <begin position="2151"/>
        <end position="2161"/>
    </location>
</feature>
<dbReference type="InterPro" id="IPR036179">
    <property type="entry name" value="Ig-like_dom_sf"/>
</dbReference>
<dbReference type="FunFam" id="2.60.40.10:FF:000360">
    <property type="entry name" value="Sidekick cell adhesion molecule 2"/>
    <property type="match status" value="2"/>
</dbReference>
<gene>
    <name evidence="16" type="ORF">RDWZM_005518</name>
</gene>
<name>A0A9Q0M5D8_BLOTA</name>
<dbReference type="FunFam" id="2.60.40.10:FF:000028">
    <property type="entry name" value="Neuronal cell adhesion molecule"/>
    <property type="match status" value="1"/>
</dbReference>
<dbReference type="Proteomes" id="UP001142055">
    <property type="component" value="Chromosome 2"/>
</dbReference>
<dbReference type="FunFam" id="2.60.40.10:FF:000158">
    <property type="entry name" value="Sidekick cell adhesion molecule 2"/>
    <property type="match status" value="1"/>
</dbReference>
<dbReference type="OMA" id="NCTTVLY"/>
<keyword evidence="4" id="KW-0677">Repeat</keyword>